<accession>A0ABX0V032</accession>
<gene>
    <name evidence="3" type="ORF">FHS82_001016</name>
</gene>
<dbReference type="EMBL" id="JAASQI010000002">
    <property type="protein sequence ID" value="NIJ57190.1"/>
    <property type="molecule type" value="Genomic_DNA"/>
</dbReference>
<evidence type="ECO:0000259" key="2">
    <source>
        <dbReference type="PROSITE" id="PS50943"/>
    </source>
</evidence>
<evidence type="ECO:0000313" key="4">
    <source>
        <dbReference type="Proteomes" id="UP001429580"/>
    </source>
</evidence>
<feature type="region of interest" description="Disordered" evidence="1">
    <location>
        <begin position="1"/>
        <end position="20"/>
    </location>
</feature>
<dbReference type="SMART" id="SM00530">
    <property type="entry name" value="HTH_XRE"/>
    <property type="match status" value="1"/>
</dbReference>
<sequence length="192" mass="20881">MANNLKSLRKKHGLTQPELAGRMGTTKNQLIKLEKGDRRLDQQWIERAAEALGEPPEAIIGEGPIEAPVVGYVGAGTGAHFYDTTQGPLDVVEAPEGSSPLTVAVEIRGDSLGPFFDGWYVFYDDVRSEVTPDLIGEICVVGLPDGKILVKKIQAASTRGRYHLLGQFGEPILDSEVAWAAKVINFGRGRRR</sequence>
<dbReference type="Gene3D" id="2.10.109.10">
    <property type="entry name" value="Umud Fragment, subunit A"/>
    <property type="match status" value="1"/>
</dbReference>
<proteinExistence type="predicted"/>
<dbReference type="Gene3D" id="1.10.260.40">
    <property type="entry name" value="lambda repressor-like DNA-binding domains"/>
    <property type="match status" value="1"/>
</dbReference>
<organism evidence="3 4">
    <name type="scientific">Pseudochelatococcus lubricantis</name>
    <dbReference type="NCBI Taxonomy" id="1538102"/>
    <lineage>
        <taxon>Bacteria</taxon>
        <taxon>Pseudomonadati</taxon>
        <taxon>Pseudomonadota</taxon>
        <taxon>Alphaproteobacteria</taxon>
        <taxon>Hyphomicrobiales</taxon>
        <taxon>Chelatococcaceae</taxon>
        <taxon>Pseudochelatococcus</taxon>
    </lineage>
</organism>
<dbReference type="Pfam" id="PF01381">
    <property type="entry name" value="HTH_3"/>
    <property type="match status" value="1"/>
</dbReference>
<dbReference type="SUPFAM" id="SSF47413">
    <property type="entry name" value="lambda repressor-like DNA-binding domains"/>
    <property type="match status" value="1"/>
</dbReference>
<reference evidence="3 4" key="1">
    <citation type="submission" date="2020-03" db="EMBL/GenBank/DDBJ databases">
        <title>Genomic Encyclopedia of Type Strains, Phase IV (KMG-IV): sequencing the most valuable type-strain genomes for metagenomic binning, comparative biology and taxonomic classification.</title>
        <authorList>
            <person name="Goeker M."/>
        </authorList>
    </citation>
    <scope>NUCLEOTIDE SEQUENCE [LARGE SCALE GENOMIC DNA]</scope>
    <source>
        <strain evidence="3 4">DSM 103870</strain>
    </source>
</reference>
<dbReference type="PROSITE" id="PS50943">
    <property type="entry name" value="HTH_CROC1"/>
    <property type="match status" value="1"/>
</dbReference>
<protein>
    <submittedName>
        <fullName evidence="3">Transcriptional regulator with XRE-family HTH domain</fullName>
    </submittedName>
</protein>
<dbReference type="InterPro" id="IPR010982">
    <property type="entry name" value="Lambda_DNA-bd_dom_sf"/>
</dbReference>
<feature type="domain" description="HTH cro/C1-type" evidence="2">
    <location>
        <begin position="5"/>
        <end position="59"/>
    </location>
</feature>
<dbReference type="RefSeq" id="WP_166949462.1">
    <property type="nucleotide sequence ID" value="NZ_JAASQI010000002.1"/>
</dbReference>
<dbReference type="Proteomes" id="UP001429580">
    <property type="component" value="Unassembled WGS sequence"/>
</dbReference>
<dbReference type="CDD" id="cd06462">
    <property type="entry name" value="Peptidase_S24_S26"/>
    <property type="match status" value="1"/>
</dbReference>
<dbReference type="InterPro" id="IPR001387">
    <property type="entry name" value="Cro/C1-type_HTH"/>
</dbReference>
<dbReference type="CDD" id="cd00093">
    <property type="entry name" value="HTH_XRE"/>
    <property type="match status" value="1"/>
</dbReference>
<dbReference type="SUPFAM" id="SSF51306">
    <property type="entry name" value="LexA/Signal peptidase"/>
    <property type="match status" value="1"/>
</dbReference>
<comment type="caution">
    <text evidence="3">The sequence shown here is derived from an EMBL/GenBank/DDBJ whole genome shotgun (WGS) entry which is preliminary data.</text>
</comment>
<evidence type="ECO:0000313" key="3">
    <source>
        <dbReference type="EMBL" id="NIJ57190.1"/>
    </source>
</evidence>
<dbReference type="InterPro" id="IPR036286">
    <property type="entry name" value="LexA/Signal_pep-like_sf"/>
</dbReference>
<name>A0ABX0V032_9HYPH</name>
<keyword evidence="4" id="KW-1185">Reference proteome</keyword>
<evidence type="ECO:0000256" key="1">
    <source>
        <dbReference type="SAM" id="MobiDB-lite"/>
    </source>
</evidence>